<feature type="region of interest" description="Disordered" evidence="5">
    <location>
        <begin position="1"/>
        <end position="21"/>
    </location>
</feature>
<sequence length="390" mass="41078">MSVPDDICPRPHTPPPTTTHPAAQAIYPASVWHCESPDQVEQLLAGKLAGYAYQRDGHPNADAFAEKCKALHQAEETAVTSSGMSATALALLSQTAQGDHVVVSQQLYGRTTLLLTAEANRLGVASTLADPYDLEAFAAAFTPNTRLAVVETISNPRLRVADIGALAKICQAHGARLMVDNTFATPALCQPLTLGASLVMESVSKLMNGHSDVMLGLLCGHTADWGRVPLVLSAWGLTSPPFDCYLAERGLATLHLRAERAGANALHAARFLSEQPQVAGVDYPGLAGHPDHALATRQFGGRYGSVATFHLAGGRAAVEQFMRQAPGIPFCPSLGEPFTSLSHPASTSHRSMAPQEKAELGISEGTIRLSLGLESPEFVAESLAAGLKGL</sequence>
<evidence type="ECO:0000256" key="1">
    <source>
        <dbReference type="ARBA" id="ARBA00001933"/>
    </source>
</evidence>
<evidence type="ECO:0000256" key="5">
    <source>
        <dbReference type="SAM" id="MobiDB-lite"/>
    </source>
</evidence>
<dbReference type="SUPFAM" id="SSF53383">
    <property type="entry name" value="PLP-dependent transferases"/>
    <property type="match status" value="1"/>
</dbReference>
<dbReference type="InterPro" id="IPR015422">
    <property type="entry name" value="PyrdxlP-dep_Trfase_small"/>
</dbReference>
<dbReference type="InterPro" id="IPR000277">
    <property type="entry name" value="Cys/Met-Metab_PyrdxlP-dep_enz"/>
</dbReference>
<reference evidence="6 7" key="1">
    <citation type="submission" date="2019-02" db="EMBL/GenBank/DDBJ databases">
        <title>Deep-cultivation of Planctomycetes and their phenomic and genomic characterization uncovers novel biology.</title>
        <authorList>
            <person name="Wiegand S."/>
            <person name="Jogler M."/>
            <person name="Boedeker C."/>
            <person name="Pinto D."/>
            <person name="Vollmers J."/>
            <person name="Rivas-Marin E."/>
            <person name="Kohn T."/>
            <person name="Peeters S.H."/>
            <person name="Heuer A."/>
            <person name="Rast P."/>
            <person name="Oberbeckmann S."/>
            <person name="Bunk B."/>
            <person name="Jeske O."/>
            <person name="Meyerdierks A."/>
            <person name="Storesund J.E."/>
            <person name="Kallscheuer N."/>
            <person name="Luecker S."/>
            <person name="Lage O.M."/>
            <person name="Pohl T."/>
            <person name="Merkel B.J."/>
            <person name="Hornburger P."/>
            <person name="Mueller R.-W."/>
            <person name="Bruemmer F."/>
            <person name="Labrenz M."/>
            <person name="Spormann A.M."/>
            <person name="Op den Camp H."/>
            <person name="Overmann J."/>
            <person name="Amann R."/>
            <person name="Jetten M.S.M."/>
            <person name="Mascher T."/>
            <person name="Medema M.H."/>
            <person name="Devos D.P."/>
            <person name="Kaster A.-K."/>
            <person name="Ovreas L."/>
            <person name="Rohde M."/>
            <person name="Galperin M.Y."/>
            <person name="Jogler C."/>
        </authorList>
    </citation>
    <scope>NUCLEOTIDE SEQUENCE [LARGE SCALE GENOMIC DNA]</scope>
    <source>
        <strain evidence="6 7">Pla85_3_4</strain>
    </source>
</reference>
<keyword evidence="7" id="KW-1185">Reference proteome</keyword>
<dbReference type="PANTHER" id="PTHR11808">
    <property type="entry name" value="TRANS-SULFURATION ENZYME FAMILY MEMBER"/>
    <property type="match status" value="1"/>
</dbReference>
<name>A0A518DZM2_9BACT</name>
<dbReference type="Pfam" id="PF01053">
    <property type="entry name" value="Cys_Met_Meta_PP"/>
    <property type="match status" value="1"/>
</dbReference>
<keyword evidence="2 3" id="KW-0663">Pyridoxal phosphate</keyword>
<evidence type="ECO:0000256" key="4">
    <source>
        <dbReference type="RuleBase" id="RU362118"/>
    </source>
</evidence>
<comment type="similarity">
    <text evidence="4">Belongs to the trans-sulfuration enzymes family.</text>
</comment>
<dbReference type="GO" id="GO:0016740">
    <property type="term" value="F:transferase activity"/>
    <property type="evidence" value="ECO:0007669"/>
    <property type="project" value="UniProtKB-KW"/>
</dbReference>
<dbReference type="GO" id="GO:0019346">
    <property type="term" value="P:transsulfuration"/>
    <property type="evidence" value="ECO:0007669"/>
    <property type="project" value="InterPro"/>
</dbReference>
<dbReference type="InterPro" id="IPR015421">
    <property type="entry name" value="PyrdxlP-dep_Trfase_major"/>
</dbReference>
<dbReference type="GO" id="GO:0030170">
    <property type="term" value="F:pyridoxal phosphate binding"/>
    <property type="evidence" value="ECO:0007669"/>
    <property type="project" value="InterPro"/>
</dbReference>
<dbReference type="KEGG" id="lcre:Pla8534_51100"/>
<feature type="modified residue" description="N6-(pyridoxal phosphate)lysine" evidence="3">
    <location>
        <position position="205"/>
    </location>
</feature>
<keyword evidence="6" id="KW-0808">Transferase</keyword>
<dbReference type="RefSeq" id="WP_145056051.1">
    <property type="nucleotide sequence ID" value="NZ_CP036433.1"/>
</dbReference>
<dbReference type="EC" id="2.5.1.-" evidence="6"/>
<dbReference type="InterPro" id="IPR015424">
    <property type="entry name" value="PyrdxlP-dep_Trfase"/>
</dbReference>
<dbReference type="EMBL" id="CP036433">
    <property type="protein sequence ID" value="QDU97265.1"/>
    <property type="molecule type" value="Genomic_DNA"/>
</dbReference>
<evidence type="ECO:0000313" key="6">
    <source>
        <dbReference type="EMBL" id="QDU97265.1"/>
    </source>
</evidence>
<dbReference type="Gene3D" id="3.90.1150.10">
    <property type="entry name" value="Aspartate Aminotransferase, domain 1"/>
    <property type="match status" value="1"/>
</dbReference>
<dbReference type="GO" id="GO:0005737">
    <property type="term" value="C:cytoplasm"/>
    <property type="evidence" value="ECO:0007669"/>
    <property type="project" value="TreeGrafter"/>
</dbReference>
<evidence type="ECO:0000256" key="3">
    <source>
        <dbReference type="PIRSR" id="PIRSR001434-2"/>
    </source>
</evidence>
<dbReference type="PIRSF" id="PIRSF001434">
    <property type="entry name" value="CGS"/>
    <property type="match status" value="1"/>
</dbReference>
<dbReference type="OrthoDB" id="9780685at2"/>
<dbReference type="FunFam" id="3.40.640.10:FF:000046">
    <property type="entry name" value="Cystathionine gamma-lyase"/>
    <property type="match status" value="1"/>
</dbReference>
<evidence type="ECO:0000313" key="7">
    <source>
        <dbReference type="Proteomes" id="UP000317648"/>
    </source>
</evidence>
<accession>A0A518DZM2</accession>
<comment type="cofactor">
    <cofactor evidence="1 4">
        <name>pyridoxal 5'-phosphate</name>
        <dbReference type="ChEBI" id="CHEBI:597326"/>
    </cofactor>
</comment>
<organism evidence="6 7">
    <name type="scientific">Lignipirellula cremea</name>
    <dbReference type="NCBI Taxonomy" id="2528010"/>
    <lineage>
        <taxon>Bacteria</taxon>
        <taxon>Pseudomonadati</taxon>
        <taxon>Planctomycetota</taxon>
        <taxon>Planctomycetia</taxon>
        <taxon>Pirellulales</taxon>
        <taxon>Pirellulaceae</taxon>
        <taxon>Lignipirellula</taxon>
    </lineage>
</organism>
<evidence type="ECO:0000256" key="2">
    <source>
        <dbReference type="ARBA" id="ARBA00022898"/>
    </source>
</evidence>
<protein>
    <submittedName>
        <fullName evidence="6">O-succinylhomoserine sulfhydrylase</fullName>
        <ecNumber evidence="6">2.5.1.-</ecNumber>
    </submittedName>
</protein>
<dbReference type="AlphaFoldDB" id="A0A518DZM2"/>
<dbReference type="Gene3D" id="3.40.640.10">
    <property type="entry name" value="Type I PLP-dependent aspartate aminotransferase-like (Major domain)"/>
    <property type="match status" value="1"/>
</dbReference>
<gene>
    <name evidence="6" type="primary">metZ</name>
    <name evidence="6" type="ORF">Pla8534_51100</name>
</gene>
<dbReference type="GO" id="GO:0016846">
    <property type="term" value="F:carbon-sulfur lyase activity"/>
    <property type="evidence" value="ECO:0007669"/>
    <property type="project" value="TreeGrafter"/>
</dbReference>
<dbReference type="PANTHER" id="PTHR11808:SF89">
    <property type="entry name" value="METHIONINE GAMMA-LYASE"/>
    <property type="match status" value="1"/>
</dbReference>
<proteinExistence type="inferred from homology"/>
<dbReference type="Proteomes" id="UP000317648">
    <property type="component" value="Chromosome"/>
</dbReference>